<comment type="caution">
    <text evidence="2">The sequence shown here is derived from an EMBL/GenBank/DDBJ whole genome shotgun (WGS) entry which is preliminary data.</text>
</comment>
<feature type="non-terminal residue" evidence="2">
    <location>
        <position position="1"/>
    </location>
</feature>
<evidence type="ECO:0000313" key="2">
    <source>
        <dbReference type="EMBL" id="MBI3540192.1"/>
    </source>
</evidence>
<organism evidence="2 3">
    <name type="scientific">Eiseniibacteriota bacterium</name>
    <dbReference type="NCBI Taxonomy" id="2212470"/>
    <lineage>
        <taxon>Bacteria</taxon>
        <taxon>Candidatus Eiseniibacteriota</taxon>
    </lineage>
</organism>
<sequence length="209" mass="22751">LVPGFLFAVGAASFDPARLAMPPLSPRTLPPKGHVLFQDDFSSDSLSGWEADRAGVWTVRNGALRADLPDRRQERSFLFAGSDGWTNYAVDLDVCAMRGVDKGVAVRVADKKTGVGIDLRGPGYQDVIVNVREWSLGKARVVNANGAWHHIRVEVRDQSLRVWVNGTLLIDRPDAKRSPHAGRIALAAYTGGVGECTVFYDNVVVTELP</sequence>
<dbReference type="GO" id="GO:0016787">
    <property type="term" value="F:hydrolase activity"/>
    <property type="evidence" value="ECO:0007669"/>
    <property type="project" value="InterPro"/>
</dbReference>
<evidence type="ECO:0000313" key="3">
    <source>
        <dbReference type="Proteomes" id="UP000807850"/>
    </source>
</evidence>
<evidence type="ECO:0000259" key="1">
    <source>
        <dbReference type="Pfam" id="PF06439"/>
    </source>
</evidence>
<dbReference type="Gene3D" id="2.60.120.560">
    <property type="entry name" value="Exo-inulinase, domain 1"/>
    <property type="match status" value="1"/>
</dbReference>
<dbReference type="AlphaFoldDB" id="A0A9D6L5G1"/>
<proteinExistence type="predicted"/>
<protein>
    <submittedName>
        <fullName evidence="2">DUF1080 domain-containing protein</fullName>
    </submittedName>
</protein>
<name>A0A9D6L5G1_UNCEI</name>
<dbReference type="InterPro" id="IPR010496">
    <property type="entry name" value="AL/BT2_dom"/>
</dbReference>
<reference evidence="2" key="1">
    <citation type="submission" date="2020-07" db="EMBL/GenBank/DDBJ databases">
        <title>Huge and variable diversity of episymbiotic CPR bacteria and DPANN archaea in groundwater ecosystems.</title>
        <authorList>
            <person name="He C.Y."/>
            <person name="Keren R."/>
            <person name="Whittaker M."/>
            <person name="Farag I.F."/>
            <person name="Doudna J."/>
            <person name="Cate J.H.D."/>
            <person name="Banfield J.F."/>
        </authorList>
    </citation>
    <scope>NUCLEOTIDE SEQUENCE</scope>
    <source>
        <strain evidence="2">NC_groundwater_928_Pr1_S-0.2um_72_17</strain>
    </source>
</reference>
<accession>A0A9D6L5G1</accession>
<dbReference type="Proteomes" id="UP000807850">
    <property type="component" value="Unassembled WGS sequence"/>
</dbReference>
<feature type="domain" description="3-keto-alpha-glucoside-1,2-lyase/3-keto-2-hydroxy-glucal hydratase" evidence="1">
    <location>
        <begin position="39"/>
        <end position="205"/>
    </location>
</feature>
<dbReference type="EMBL" id="JACQAY010000262">
    <property type="protein sequence ID" value="MBI3540192.1"/>
    <property type="molecule type" value="Genomic_DNA"/>
</dbReference>
<dbReference type="Pfam" id="PF06439">
    <property type="entry name" value="3keto-disac_hyd"/>
    <property type="match status" value="1"/>
</dbReference>
<gene>
    <name evidence="2" type="ORF">HY076_07970</name>
</gene>